<proteinExistence type="predicted"/>
<reference evidence="2 3" key="1">
    <citation type="submission" date="2024-01" db="EMBL/GenBank/DDBJ databases">
        <title>The genomes of 5 underutilized Papilionoideae crops provide insights into root nodulation and disease resistanc.</title>
        <authorList>
            <person name="Jiang F."/>
        </authorList>
    </citation>
    <scope>NUCLEOTIDE SEQUENCE [LARGE SCALE GENOMIC DNA]</scope>
    <source>
        <strain evidence="2">LVBAO_FW01</strain>
        <tissue evidence="2">Leaves</tissue>
    </source>
</reference>
<dbReference type="EMBL" id="JAYMYQ010000004">
    <property type="protein sequence ID" value="KAK7337835.1"/>
    <property type="molecule type" value="Genomic_DNA"/>
</dbReference>
<evidence type="ECO:0000313" key="2">
    <source>
        <dbReference type="EMBL" id="KAK7337835.1"/>
    </source>
</evidence>
<keyword evidence="1" id="KW-0812">Transmembrane</keyword>
<evidence type="ECO:0000313" key="3">
    <source>
        <dbReference type="Proteomes" id="UP001367508"/>
    </source>
</evidence>
<dbReference type="AlphaFoldDB" id="A0AAN9QHN4"/>
<organism evidence="2 3">
    <name type="scientific">Canavalia gladiata</name>
    <name type="common">Sword bean</name>
    <name type="synonym">Dolichos gladiatus</name>
    <dbReference type="NCBI Taxonomy" id="3824"/>
    <lineage>
        <taxon>Eukaryota</taxon>
        <taxon>Viridiplantae</taxon>
        <taxon>Streptophyta</taxon>
        <taxon>Embryophyta</taxon>
        <taxon>Tracheophyta</taxon>
        <taxon>Spermatophyta</taxon>
        <taxon>Magnoliopsida</taxon>
        <taxon>eudicotyledons</taxon>
        <taxon>Gunneridae</taxon>
        <taxon>Pentapetalae</taxon>
        <taxon>rosids</taxon>
        <taxon>fabids</taxon>
        <taxon>Fabales</taxon>
        <taxon>Fabaceae</taxon>
        <taxon>Papilionoideae</taxon>
        <taxon>50 kb inversion clade</taxon>
        <taxon>NPAAA clade</taxon>
        <taxon>indigoferoid/millettioid clade</taxon>
        <taxon>Phaseoleae</taxon>
        <taxon>Canavalia</taxon>
    </lineage>
</organism>
<protein>
    <submittedName>
        <fullName evidence="2">Uncharacterized protein</fullName>
    </submittedName>
</protein>
<feature type="transmembrane region" description="Helical" evidence="1">
    <location>
        <begin position="45"/>
        <end position="65"/>
    </location>
</feature>
<keyword evidence="1" id="KW-1133">Transmembrane helix</keyword>
<sequence length="69" mass="8080">MVHTLFNLKMNAKVYYAIIRFGNQEFLGCKYGWVLYALAANKVKVLVCFVRTMSVMLLVYIHQFWAAEL</sequence>
<accession>A0AAN9QHN4</accession>
<name>A0AAN9QHN4_CANGL</name>
<comment type="caution">
    <text evidence="2">The sequence shown here is derived from an EMBL/GenBank/DDBJ whole genome shotgun (WGS) entry which is preliminary data.</text>
</comment>
<keyword evidence="3" id="KW-1185">Reference proteome</keyword>
<gene>
    <name evidence="2" type="ORF">VNO77_18422</name>
</gene>
<keyword evidence="1" id="KW-0472">Membrane</keyword>
<dbReference type="Proteomes" id="UP001367508">
    <property type="component" value="Unassembled WGS sequence"/>
</dbReference>
<evidence type="ECO:0000256" key="1">
    <source>
        <dbReference type="SAM" id="Phobius"/>
    </source>
</evidence>